<keyword evidence="2" id="KW-1185">Reference proteome</keyword>
<name>A0ABQ7JWN2_9FUNG</name>
<accession>A0ABQ7JWN2</accession>
<reference evidence="1 2" key="1">
    <citation type="journal article" date="2020" name="Fungal Divers.">
        <title>Resolving the Mortierellaceae phylogeny through synthesis of multi-gene phylogenetics and phylogenomics.</title>
        <authorList>
            <person name="Vandepol N."/>
            <person name="Liber J."/>
            <person name="Desiro A."/>
            <person name="Na H."/>
            <person name="Kennedy M."/>
            <person name="Barry K."/>
            <person name="Grigoriev I.V."/>
            <person name="Miller A.N."/>
            <person name="O'Donnell K."/>
            <person name="Stajich J.E."/>
            <person name="Bonito G."/>
        </authorList>
    </citation>
    <scope>NUCLEOTIDE SEQUENCE [LARGE SCALE GENOMIC DNA]</scope>
    <source>
        <strain evidence="1 2">AD045</strain>
    </source>
</reference>
<dbReference type="Proteomes" id="UP001194696">
    <property type="component" value="Unassembled WGS sequence"/>
</dbReference>
<protein>
    <submittedName>
        <fullName evidence="1">Uncharacterized protein</fullName>
    </submittedName>
</protein>
<organism evidence="1 2">
    <name type="scientific">Linnemannia gamsii</name>
    <dbReference type="NCBI Taxonomy" id="64522"/>
    <lineage>
        <taxon>Eukaryota</taxon>
        <taxon>Fungi</taxon>
        <taxon>Fungi incertae sedis</taxon>
        <taxon>Mucoromycota</taxon>
        <taxon>Mortierellomycotina</taxon>
        <taxon>Mortierellomycetes</taxon>
        <taxon>Mortierellales</taxon>
        <taxon>Mortierellaceae</taxon>
        <taxon>Linnemannia</taxon>
    </lineage>
</organism>
<sequence>MTPDTTHGQDTTSPVEADLILDEHTAILFHPLGDLGQATGFDVEGGLKILVATLARIGPRYKNLWLIFEEYHSPAYWYSHCCWTASVLGIFADIGAAESLFGADDEVFGPVHGVGAVHADPNPMAL</sequence>
<evidence type="ECO:0000313" key="1">
    <source>
        <dbReference type="EMBL" id="KAG0286724.1"/>
    </source>
</evidence>
<proteinExistence type="predicted"/>
<dbReference type="EMBL" id="JAAAIM010000548">
    <property type="protein sequence ID" value="KAG0286724.1"/>
    <property type="molecule type" value="Genomic_DNA"/>
</dbReference>
<gene>
    <name evidence="1" type="ORF">BGZ96_009211</name>
</gene>
<evidence type="ECO:0000313" key="2">
    <source>
        <dbReference type="Proteomes" id="UP001194696"/>
    </source>
</evidence>
<comment type="caution">
    <text evidence="1">The sequence shown here is derived from an EMBL/GenBank/DDBJ whole genome shotgun (WGS) entry which is preliminary data.</text>
</comment>